<comment type="caution">
    <text evidence="10">The sequence shown here is derived from an EMBL/GenBank/DDBJ whole genome shotgun (WGS) entry which is preliminary data.</text>
</comment>
<dbReference type="InterPro" id="IPR000209">
    <property type="entry name" value="Peptidase_S8/S53_dom"/>
</dbReference>
<feature type="domain" description="Peptidase S8/S53" evidence="9">
    <location>
        <begin position="182"/>
        <end position="495"/>
    </location>
</feature>
<organism evidence="10 11">
    <name type="scientific">Nocardioides zhouii</name>
    <dbReference type="NCBI Taxonomy" id="1168729"/>
    <lineage>
        <taxon>Bacteria</taxon>
        <taxon>Bacillati</taxon>
        <taxon>Actinomycetota</taxon>
        <taxon>Actinomycetes</taxon>
        <taxon>Propionibacteriales</taxon>
        <taxon>Nocardioidaceae</taxon>
        <taxon>Nocardioides</taxon>
    </lineage>
</organism>
<keyword evidence="11" id="KW-1185">Reference proteome</keyword>
<dbReference type="InterPro" id="IPR050131">
    <property type="entry name" value="Peptidase_S8_subtilisin-like"/>
</dbReference>
<proteinExistence type="inferred from homology"/>
<dbReference type="PRINTS" id="PR00723">
    <property type="entry name" value="SUBTILISIN"/>
</dbReference>
<dbReference type="AlphaFoldDB" id="A0A4Q2SUY5"/>
<dbReference type="InterPro" id="IPR036852">
    <property type="entry name" value="Peptidase_S8/S53_dom_sf"/>
</dbReference>
<dbReference type="PANTHER" id="PTHR43806">
    <property type="entry name" value="PEPTIDASE S8"/>
    <property type="match status" value="1"/>
</dbReference>
<dbReference type="InterPro" id="IPR023828">
    <property type="entry name" value="Peptidase_S8_Ser-AS"/>
</dbReference>
<feature type="active site" description="Charge relay system" evidence="5 6">
    <location>
        <position position="456"/>
    </location>
</feature>
<feature type="region of interest" description="Disordered" evidence="8">
    <location>
        <begin position="391"/>
        <end position="414"/>
    </location>
</feature>
<dbReference type="PROSITE" id="PS00138">
    <property type="entry name" value="SUBTILASE_SER"/>
    <property type="match status" value="1"/>
</dbReference>
<feature type="region of interest" description="Disordered" evidence="8">
    <location>
        <begin position="359"/>
        <end position="378"/>
    </location>
</feature>
<dbReference type="InterPro" id="IPR023827">
    <property type="entry name" value="Peptidase_S8_Asp-AS"/>
</dbReference>
<evidence type="ECO:0000256" key="7">
    <source>
        <dbReference type="RuleBase" id="RU003355"/>
    </source>
</evidence>
<dbReference type="InterPro" id="IPR015500">
    <property type="entry name" value="Peptidase_S8_subtilisin-rel"/>
</dbReference>
<keyword evidence="2 6" id="KW-0645">Protease</keyword>
<keyword evidence="4 6" id="KW-0720">Serine protease</keyword>
<dbReference type="Pfam" id="PF00082">
    <property type="entry name" value="Peptidase_S8"/>
    <property type="match status" value="1"/>
</dbReference>
<dbReference type="Gene3D" id="3.40.50.200">
    <property type="entry name" value="Peptidase S8/S53 domain"/>
    <property type="match status" value="1"/>
</dbReference>
<protein>
    <submittedName>
        <fullName evidence="10">Peptidase S8</fullName>
    </submittedName>
</protein>
<comment type="similarity">
    <text evidence="1 6 7">Belongs to the peptidase S8 family.</text>
</comment>
<evidence type="ECO:0000313" key="11">
    <source>
        <dbReference type="Proteomes" id="UP000291101"/>
    </source>
</evidence>
<dbReference type="Proteomes" id="UP000291101">
    <property type="component" value="Unassembled WGS sequence"/>
</dbReference>
<evidence type="ECO:0000259" key="9">
    <source>
        <dbReference type="Pfam" id="PF00082"/>
    </source>
</evidence>
<reference evidence="10 11" key="1">
    <citation type="submission" date="2019-01" db="EMBL/GenBank/DDBJ databases">
        <title>Novel species of Nocardioides.</title>
        <authorList>
            <person name="Liu Q."/>
            <person name="X Y.-H."/>
        </authorList>
    </citation>
    <scope>NUCLEOTIDE SEQUENCE [LARGE SCALE GENOMIC DNA]</scope>
    <source>
        <strain evidence="10 11">HLT2-9</strain>
    </source>
</reference>
<dbReference type="EMBL" id="SDWV01000013">
    <property type="protein sequence ID" value="RYC09602.1"/>
    <property type="molecule type" value="Genomic_DNA"/>
</dbReference>
<evidence type="ECO:0000256" key="5">
    <source>
        <dbReference type="PIRSR" id="PIRSR615500-1"/>
    </source>
</evidence>
<evidence type="ECO:0000256" key="1">
    <source>
        <dbReference type="ARBA" id="ARBA00011073"/>
    </source>
</evidence>
<sequence length="525" mass="52659">MPPNPDVYGLRTGAGHLRDLTHVASLTGQPTPHLGRTHVRLKPLLACTASILAATATFGVGGTATAAVQSTPQANVSDFLAGQLTTLTGKTTVLVHGTSITAARQAVTATGMAKKGEYRSIGVVVANATTAQIAAVRTQSGVTYVEGGAQPIEFFQETSNTATRGAEAASTLTGADGSPLTGKGVSVAVIDSGVDPTHPYFKEADGSSAVVANLKALCEPLTETCSVQRLPNFVDTDTLSLGGHGTHVNGIVAGRPTTLTDGGKLQGAAPGAKLVSISTGAGIVILGADSALNWVLENHAAPCGAGIPASTCPPIKVTNNSYGPTGGGSFDPESATVKLQRALAAAGVVTVWAAGNDGGDGSESLTNPPGQDPTGGILSVASFFDQDTGTRDGTVSDYSSRGLTSDASTWPDISAPGENITSSCRLYLAICSTGLDPRNGPGPLDIGTFNTISGTSMAAPHIAGIVAQLFQAKPSATPADIERALKVSAYKYTNGAAYTAGPLGTTSYDKGYGLVDVVAAVAALG</sequence>
<accession>A0A4Q2SUY5</accession>
<evidence type="ECO:0000256" key="8">
    <source>
        <dbReference type="SAM" id="MobiDB-lite"/>
    </source>
</evidence>
<feature type="compositionally biased region" description="Polar residues" evidence="8">
    <location>
        <begin position="391"/>
        <end position="408"/>
    </location>
</feature>
<dbReference type="OrthoDB" id="614750at2"/>
<dbReference type="GO" id="GO:0006508">
    <property type="term" value="P:proteolysis"/>
    <property type="evidence" value="ECO:0007669"/>
    <property type="project" value="UniProtKB-KW"/>
</dbReference>
<name>A0A4Q2SUY5_9ACTN</name>
<gene>
    <name evidence="10" type="ORF">EUA94_13715</name>
</gene>
<evidence type="ECO:0000256" key="3">
    <source>
        <dbReference type="ARBA" id="ARBA00022801"/>
    </source>
</evidence>
<feature type="active site" description="Charge relay system" evidence="5 6">
    <location>
        <position position="191"/>
    </location>
</feature>
<dbReference type="GO" id="GO:0004252">
    <property type="term" value="F:serine-type endopeptidase activity"/>
    <property type="evidence" value="ECO:0007669"/>
    <property type="project" value="UniProtKB-UniRule"/>
</dbReference>
<evidence type="ECO:0000256" key="2">
    <source>
        <dbReference type="ARBA" id="ARBA00022670"/>
    </source>
</evidence>
<dbReference type="PROSITE" id="PS00136">
    <property type="entry name" value="SUBTILASE_ASP"/>
    <property type="match status" value="1"/>
</dbReference>
<evidence type="ECO:0000313" key="10">
    <source>
        <dbReference type="EMBL" id="RYC09602.1"/>
    </source>
</evidence>
<evidence type="ECO:0000256" key="4">
    <source>
        <dbReference type="ARBA" id="ARBA00022825"/>
    </source>
</evidence>
<dbReference type="PANTHER" id="PTHR43806:SF11">
    <property type="entry name" value="CEREVISIN-RELATED"/>
    <property type="match status" value="1"/>
</dbReference>
<evidence type="ECO:0000256" key="6">
    <source>
        <dbReference type="PROSITE-ProRule" id="PRU01240"/>
    </source>
</evidence>
<dbReference type="SUPFAM" id="SSF52743">
    <property type="entry name" value="Subtilisin-like"/>
    <property type="match status" value="1"/>
</dbReference>
<keyword evidence="3 6" id="KW-0378">Hydrolase</keyword>
<dbReference type="PROSITE" id="PS51892">
    <property type="entry name" value="SUBTILASE"/>
    <property type="match status" value="1"/>
</dbReference>
<feature type="active site" description="Charge relay system" evidence="5 6">
    <location>
        <position position="244"/>
    </location>
</feature>